<dbReference type="RefSeq" id="WP_221406261.1">
    <property type="nucleotide sequence ID" value="NZ_FUYR01000003.1"/>
</dbReference>
<proteinExistence type="predicted"/>
<accession>A0A1T5EHY3</accession>
<dbReference type="Proteomes" id="UP000189981">
    <property type="component" value="Unassembled WGS sequence"/>
</dbReference>
<reference evidence="3" key="1">
    <citation type="submission" date="2017-02" db="EMBL/GenBank/DDBJ databases">
        <authorList>
            <person name="Varghese N."/>
            <person name="Submissions S."/>
        </authorList>
    </citation>
    <scope>NUCLEOTIDE SEQUENCE [LARGE SCALE GENOMIC DNA]</scope>
    <source>
        <strain evidence="3">DSM 22385</strain>
    </source>
</reference>
<dbReference type="EMBL" id="FUYR01000003">
    <property type="protein sequence ID" value="SKB83449.1"/>
    <property type="molecule type" value="Genomic_DNA"/>
</dbReference>
<dbReference type="STRING" id="572036.SAMN05661099_3022"/>
<evidence type="ECO:0000313" key="2">
    <source>
        <dbReference type="EMBL" id="SKB83449.1"/>
    </source>
</evidence>
<dbReference type="AlphaFoldDB" id="A0A1T5EHY3"/>
<dbReference type="GO" id="GO:0008195">
    <property type="term" value="F:phosphatidate phosphatase activity"/>
    <property type="evidence" value="ECO:0007669"/>
    <property type="project" value="InterPro"/>
</dbReference>
<protein>
    <submittedName>
        <fullName evidence="2">Phosphatidate phosphatase APP1</fullName>
    </submittedName>
</protein>
<dbReference type="InterPro" id="IPR052935">
    <property type="entry name" value="Mg2+_PAP"/>
</dbReference>
<feature type="domain" description="Phosphatidate phosphatase APP1 catalytic" evidence="1">
    <location>
        <begin position="169"/>
        <end position="324"/>
    </location>
</feature>
<evidence type="ECO:0000259" key="1">
    <source>
        <dbReference type="Pfam" id="PF09949"/>
    </source>
</evidence>
<name>A0A1T5EHY3_9SPHI</name>
<organism evidence="2 3">
    <name type="scientific">Daejeonella lutea</name>
    <dbReference type="NCBI Taxonomy" id="572036"/>
    <lineage>
        <taxon>Bacteria</taxon>
        <taxon>Pseudomonadati</taxon>
        <taxon>Bacteroidota</taxon>
        <taxon>Sphingobacteriia</taxon>
        <taxon>Sphingobacteriales</taxon>
        <taxon>Sphingobacteriaceae</taxon>
        <taxon>Daejeonella</taxon>
    </lineage>
</organism>
<gene>
    <name evidence="2" type="ORF">SAMN05661099_3022</name>
</gene>
<sequence>MRFNRNVLDMAAWKKLFNDSTSIVENQFDNLLFKLRKRLKLNDPLQIVTYRSYGTVNRLYIKGRVLEDKGIDAATDRDTIFHNLVNMYHRFQSDEIPGATLKVNFQEQEHTVITDEEGYFMLNLAPETPISPTYMWHEIDVELTDAPIEFQPGLSTQAQVLVPPADAEYGIISDIDDTIVHTSATDVLAMSRKVFLHNAKTRMPFAGVSEFYKSLQLGRNGKRNNPFFYVSSSPWNMYDLLKDFLDLNQIPEGPLLLRDFGLQDNKFISSGHMGHKFKEIENIMLTYPLLNFVLIGDSGQEDPAIYREIVKKFPGRVLAIYIRDVQLTDREKIAMDISAELKDFVELVIVDNTVEAAEHAAKSGLIYTQAIPEIEEDKKKDKGEIAGKEEVSITGP</sequence>
<keyword evidence="3" id="KW-1185">Reference proteome</keyword>
<dbReference type="PANTHER" id="PTHR28208">
    <property type="entry name" value="PHOSPHATIDATE PHOSPHATASE APP1"/>
    <property type="match status" value="1"/>
</dbReference>
<dbReference type="Pfam" id="PF09949">
    <property type="entry name" value="APP1_cat"/>
    <property type="match status" value="1"/>
</dbReference>
<evidence type="ECO:0000313" key="3">
    <source>
        <dbReference type="Proteomes" id="UP000189981"/>
    </source>
</evidence>
<dbReference type="PANTHER" id="PTHR28208:SF3">
    <property type="entry name" value="PHOSPHATIDATE PHOSPHATASE APP1"/>
    <property type="match status" value="1"/>
</dbReference>
<dbReference type="InterPro" id="IPR019236">
    <property type="entry name" value="APP1_cat"/>
</dbReference>